<evidence type="ECO:0000313" key="2">
    <source>
        <dbReference type="EMBL" id="MBB5201710.1"/>
    </source>
</evidence>
<gene>
    <name evidence="2" type="ORF">HNR39_003568</name>
</gene>
<dbReference type="EMBL" id="JACHHQ010000008">
    <property type="protein sequence ID" value="MBB5201710.1"/>
    <property type="molecule type" value="Genomic_DNA"/>
</dbReference>
<sequence length="103" mass="11505">MVSAPWMLAGSGPAASYLFLASPRKSNQKEGDRNDATLRVPKRFSHQSGRNTNSLRSNMYSDNSRLMTKTLGSANDGVRQGPLQQQQPLQPPQQQQQQRPQPR</sequence>
<feature type="compositionally biased region" description="Low complexity" evidence="1">
    <location>
        <begin position="82"/>
        <end position="103"/>
    </location>
</feature>
<feature type="compositionally biased region" description="Polar residues" evidence="1">
    <location>
        <begin position="46"/>
        <end position="73"/>
    </location>
</feature>
<evidence type="ECO:0000256" key="1">
    <source>
        <dbReference type="SAM" id="MobiDB-lite"/>
    </source>
</evidence>
<comment type="caution">
    <text evidence="2">The sequence shown here is derived from an EMBL/GenBank/DDBJ whole genome shotgun (WGS) entry which is preliminary data.</text>
</comment>
<proteinExistence type="predicted"/>
<dbReference type="RefSeq" id="WP_168057265.1">
    <property type="nucleotide sequence ID" value="NZ_JAAOZT010000017.1"/>
</dbReference>
<dbReference type="Proteomes" id="UP000571084">
    <property type="component" value="Unassembled WGS sequence"/>
</dbReference>
<name>A0A840RZ76_9BURK</name>
<dbReference type="AlphaFoldDB" id="A0A840RZ76"/>
<evidence type="ECO:0000313" key="3">
    <source>
        <dbReference type="Proteomes" id="UP000571084"/>
    </source>
</evidence>
<accession>A0A840RZ76</accession>
<feature type="compositionally biased region" description="Basic and acidic residues" evidence="1">
    <location>
        <begin position="27"/>
        <end position="36"/>
    </location>
</feature>
<feature type="region of interest" description="Disordered" evidence="1">
    <location>
        <begin position="24"/>
        <end position="103"/>
    </location>
</feature>
<protein>
    <submittedName>
        <fullName evidence="2">Uncharacterized protein</fullName>
    </submittedName>
</protein>
<reference evidence="2 3" key="1">
    <citation type="submission" date="2020-08" db="EMBL/GenBank/DDBJ databases">
        <title>Genomic Encyclopedia of Type Strains, Phase IV (KMG-IV): sequencing the most valuable type-strain genomes for metagenomic binning, comparative biology and taxonomic classification.</title>
        <authorList>
            <person name="Goeker M."/>
        </authorList>
    </citation>
    <scope>NUCLEOTIDE SEQUENCE [LARGE SCALE GENOMIC DNA]</scope>
    <source>
        <strain evidence="2 3">DSM 23240</strain>
    </source>
</reference>
<organism evidence="2 3">
    <name type="scientific">Glaciimonas immobilis</name>
    <dbReference type="NCBI Taxonomy" id="728004"/>
    <lineage>
        <taxon>Bacteria</taxon>
        <taxon>Pseudomonadati</taxon>
        <taxon>Pseudomonadota</taxon>
        <taxon>Betaproteobacteria</taxon>
        <taxon>Burkholderiales</taxon>
        <taxon>Oxalobacteraceae</taxon>
        <taxon>Glaciimonas</taxon>
    </lineage>
</organism>
<keyword evidence="3" id="KW-1185">Reference proteome</keyword>